<dbReference type="EMBL" id="CP015085">
    <property type="protein sequence ID" value="ANK06107.1"/>
    <property type="molecule type" value="Genomic_DNA"/>
</dbReference>
<evidence type="ECO:0000313" key="2">
    <source>
        <dbReference type="Proteomes" id="UP000183316"/>
    </source>
</evidence>
<evidence type="ECO:0000313" key="1">
    <source>
        <dbReference type="EMBL" id="ANK06107.1"/>
    </source>
</evidence>
<dbReference type="PATRIC" id="fig|941280.3.peg.4810"/>
<reference evidence="1 2" key="1">
    <citation type="submission" date="2016-03" db="EMBL/GenBank/DDBJ databases">
        <title>Genome Sequence and Comparative Pathogenic Determinants of Uropathogenic Escherichia coli O25b:H4, a Clinical Isolate from Saudi Arabia.</title>
        <authorList>
            <person name="Alyamani E.A.J."/>
            <person name="Khiyami M.A."/>
            <person name="Booq R.Y."/>
            <person name="Bahwerth F.S."/>
            <person name="Vaisvil B."/>
            <person name="Schmitt D.P."/>
            <person name="Kapatral V."/>
        </authorList>
    </citation>
    <scope>NUCLEOTIDE SEQUENCE [LARGE SCALE GENOMIC DNA]</scope>
    <source>
        <strain evidence="1 2">O25b:H4</strain>
    </source>
</reference>
<accession>A0A192CK64</accession>
<gene>
    <name evidence="1" type="ORF">WLH_04846</name>
</gene>
<organism evidence="1 2">
    <name type="scientific">Escherichia coli O25b:H4</name>
    <dbReference type="NCBI Taxonomy" id="941280"/>
    <lineage>
        <taxon>Bacteria</taxon>
        <taxon>Pseudomonadati</taxon>
        <taxon>Pseudomonadota</taxon>
        <taxon>Gammaproteobacteria</taxon>
        <taxon>Enterobacterales</taxon>
        <taxon>Enterobacteriaceae</taxon>
        <taxon>Escherichia</taxon>
    </lineage>
</organism>
<dbReference type="AlphaFoldDB" id="A0A192CK64"/>
<name>A0A192CK64_ECO25</name>
<dbReference type="Proteomes" id="UP000183316">
    <property type="component" value="Chromosome"/>
</dbReference>
<protein>
    <submittedName>
        <fullName evidence="1">Uncharacterized protein</fullName>
    </submittedName>
</protein>
<sequence>MSDALSEWRIRLITVGLIKRAASHQAMRSIGSNEK</sequence>
<proteinExistence type="predicted"/>